<feature type="domain" description="RNA 3'-terminal phosphate cyclase insert" evidence="8">
    <location>
        <begin position="274"/>
        <end position="377"/>
    </location>
</feature>
<dbReference type="InterPro" id="IPR013791">
    <property type="entry name" value="RNA3'-term_phos_cycl_insert"/>
</dbReference>
<dbReference type="PANTHER" id="PTHR11096">
    <property type="entry name" value="RNA 3' TERMINAL PHOSPHATE CYCLASE"/>
    <property type="match status" value="1"/>
</dbReference>
<proteinExistence type="inferred from homology"/>
<dbReference type="PROSITE" id="PS01287">
    <property type="entry name" value="RTC"/>
    <property type="match status" value="1"/>
</dbReference>
<dbReference type="InterPro" id="IPR023797">
    <property type="entry name" value="RNA3'_phos_cyclase_dom"/>
</dbReference>
<dbReference type="AlphaFoldDB" id="A0A7S3YAG2"/>
<evidence type="ECO:0000256" key="1">
    <source>
        <dbReference type="ARBA" id="ARBA00009206"/>
    </source>
</evidence>
<dbReference type="Pfam" id="PF05189">
    <property type="entry name" value="RTC_insert"/>
    <property type="match status" value="1"/>
</dbReference>
<name>A0A7S3YAG2_9EUKA</name>
<evidence type="ECO:0000256" key="6">
    <source>
        <dbReference type="SAM" id="MobiDB-lite"/>
    </source>
</evidence>
<sequence>MADLDGGGDALDRLRKAASNKFRVKAKRLFHLHTGEELDAKMMEKLYEARRKPGFTLTVAVSRGEDFVGEVKKTLTTPTSDNAIPTVHIDGATLEGGGQIIRQSTALSAILGQPIAIHNIRANRKTPGLAAQHLAGVRLVSTMSESLIGGDSLRSTEIALTPPPRSEGKQVGKEEKSAKADVGTAGSITLLVQSSLPVAVMSGSSWKLDLKGGTDVGMSPAWNYLTDVTLPTLRKHLGIQVEATCHRRGYYPKGGGHVSLSIEPVKELPGINLVDFGKIAKVTGRVTSSGLPEGVPERIRRSAVDAVEATLKKLGYGQSVSVDVTIHHDAKAFGSGGSIVLVAETETGCYLGGSAVAERELKSEKVGEIAAASLSQSLVHGYCVDEHLQDQLIIFMALSSLPSRIKTGSPTLHTRTAIHFAEKLTGASFTITPIAKADGERADAEDDGAAGSLFIIECTGSRGSPSKQASEHNIVSNTIDPDRDIEQDDESKKSGTNGGPAETENDAPITSINDVDGGVLGSAARLPQRPRRTRARR</sequence>
<dbReference type="GO" id="GO:0005634">
    <property type="term" value="C:nucleus"/>
    <property type="evidence" value="ECO:0007669"/>
    <property type="project" value="TreeGrafter"/>
</dbReference>
<protein>
    <recommendedName>
        <fullName evidence="2">RNA 3'-terminal-phosphate cyclase (ATP)</fullName>
        <ecNumber evidence="2">6.5.1.4</ecNumber>
    </recommendedName>
</protein>
<dbReference type="InterPro" id="IPR013792">
    <property type="entry name" value="RNA3'P_cycl/enolpyr_Trfase_a/b"/>
</dbReference>
<dbReference type="SUPFAM" id="SSF52913">
    <property type="entry name" value="RNA 3'-terminal phosphate cyclase, RPTC, insert domain"/>
    <property type="match status" value="1"/>
</dbReference>
<feature type="region of interest" description="Disordered" evidence="6">
    <location>
        <begin position="461"/>
        <end position="537"/>
    </location>
</feature>
<dbReference type="PANTHER" id="PTHR11096:SF0">
    <property type="entry name" value="RNA 3'-TERMINAL PHOSPHATE CYCLASE"/>
    <property type="match status" value="1"/>
</dbReference>
<dbReference type="GO" id="GO:0000166">
    <property type="term" value="F:nucleotide binding"/>
    <property type="evidence" value="ECO:0007669"/>
    <property type="project" value="UniProtKB-KW"/>
</dbReference>
<feature type="compositionally biased region" description="Basic residues" evidence="6">
    <location>
        <begin position="528"/>
        <end position="537"/>
    </location>
</feature>
<dbReference type="GO" id="GO:0006396">
    <property type="term" value="P:RNA processing"/>
    <property type="evidence" value="ECO:0007669"/>
    <property type="project" value="InterPro"/>
</dbReference>
<dbReference type="Gene3D" id="3.30.360.20">
    <property type="entry name" value="RNA 3'-terminal phosphate cyclase, insert domain"/>
    <property type="match status" value="1"/>
</dbReference>
<feature type="compositionally biased region" description="Polar residues" evidence="6">
    <location>
        <begin position="461"/>
        <end position="479"/>
    </location>
</feature>
<reference evidence="9" key="1">
    <citation type="submission" date="2021-01" db="EMBL/GenBank/DDBJ databases">
        <authorList>
            <person name="Corre E."/>
            <person name="Pelletier E."/>
            <person name="Niang G."/>
            <person name="Scheremetjew M."/>
            <person name="Finn R."/>
            <person name="Kale V."/>
            <person name="Holt S."/>
            <person name="Cochrane G."/>
            <person name="Meng A."/>
            <person name="Brown T."/>
            <person name="Cohen L."/>
        </authorList>
    </citation>
    <scope>NUCLEOTIDE SEQUENCE</scope>
    <source>
        <strain evidence="9">CCCM811</strain>
    </source>
</reference>
<evidence type="ECO:0000313" key="9">
    <source>
        <dbReference type="EMBL" id="CAE0645776.1"/>
    </source>
</evidence>
<dbReference type="InterPro" id="IPR000228">
    <property type="entry name" value="RNA3'_term_phos_cyc"/>
</dbReference>
<dbReference type="EC" id="6.5.1.4" evidence="2"/>
<dbReference type="InterPro" id="IPR037136">
    <property type="entry name" value="RNA3'_phos_cyclase_dom_sf"/>
</dbReference>
<keyword evidence="3" id="KW-0436">Ligase</keyword>
<dbReference type="GO" id="GO:0003963">
    <property type="term" value="F:RNA-3'-phosphate cyclase activity"/>
    <property type="evidence" value="ECO:0007669"/>
    <property type="project" value="UniProtKB-EC"/>
</dbReference>
<keyword evidence="4" id="KW-0547">Nucleotide-binding</keyword>
<gene>
    <name evidence="9" type="ORF">LGLO00237_LOCUS1448</name>
</gene>
<dbReference type="NCBIfam" id="TIGR03399">
    <property type="entry name" value="RNA_3prim_cycl"/>
    <property type="match status" value="1"/>
</dbReference>
<dbReference type="Gene3D" id="3.65.10.20">
    <property type="entry name" value="RNA 3'-terminal phosphate cyclase domain"/>
    <property type="match status" value="1"/>
</dbReference>
<dbReference type="InterPro" id="IPR017770">
    <property type="entry name" value="RNA3'_term_phos_cyc_type_1"/>
</dbReference>
<evidence type="ECO:0000256" key="4">
    <source>
        <dbReference type="ARBA" id="ARBA00022741"/>
    </source>
</evidence>
<accession>A0A7S3YAG2</accession>
<evidence type="ECO:0000259" key="7">
    <source>
        <dbReference type="Pfam" id="PF01137"/>
    </source>
</evidence>
<feature type="compositionally biased region" description="Basic and acidic residues" evidence="6">
    <location>
        <begin position="166"/>
        <end position="178"/>
    </location>
</feature>
<evidence type="ECO:0000259" key="8">
    <source>
        <dbReference type="Pfam" id="PF05189"/>
    </source>
</evidence>
<evidence type="ECO:0000256" key="3">
    <source>
        <dbReference type="ARBA" id="ARBA00022598"/>
    </source>
</evidence>
<evidence type="ECO:0000256" key="2">
    <source>
        <dbReference type="ARBA" id="ARBA00012725"/>
    </source>
</evidence>
<comment type="catalytic activity">
    <reaction evidence="5">
        <text>a 3'-end 3'-phospho-ribonucleotide-RNA + ATP = a 3'-end 2',3'-cyclophospho-ribonucleotide-RNA + AMP + diphosphate</text>
        <dbReference type="Rhea" id="RHEA:23976"/>
        <dbReference type="Rhea" id="RHEA-COMP:10463"/>
        <dbReference type="Rhea" id="RHEA-COMP:10464"/>
        <dbReference type="ChEBI" id="CHEBI:30616"/>
        <dbReference type="ChEBI" id="CHEBI:33019"/>
        <dbReference type="ChEBI" id="CHEBI:83062"/>
        <dbReference type="ChEBI" id="CHEBI:83064"/>
        <dbReference type="ChEBI" id="CHEBI:456215"/>
        <dbReference type="EC" id="6.5.1.4"/>
    </reaction>
</comment>
<feature type="region of interest" description="Disordered" evidence="6">
    <location>
        <begin position="156"/>
        <end position="178"/>
    </location>
</feature>
<dbReference type="InterPro" id="IPR020719">
    <property type="entry name" value="RNA3'_term_phos_cycl-like_CS"/>
</dbReference>
<evidence type="ECO:0000256" key="5">
    <source>
        <dbReference type="ARBA" id="ARBA00024481"/>
    </source>
</evidence>
<feature type="domain" description="RNA 3'-terminal phosphate cyclase" evidence="7">
    <location>
        <begin position="94"/>
        <end position="431"/>
    </location>
</feature>
<organism evidence="9">
    <name type="scientific">Lotharella globosa</name>
    <dbReference type="NCBI Taxonomy" id="91324"/>
    <lineage>
        <taxon>Eukaryota</taxon>
        <taxon>Sar</taxon>
        <taxon>Rhizaria</taxon>
        <taxon>Cercozoa</taxon>
        <taxon>Chlorarachniophyceae</taxon>
        <taxon>Lotharella</taxon>
    </lineage>
</organism>
<dbReference type="SUPFAM" id="SSF55205">
    <property type="entry name" value="EPT/RTPC-like"/>
    <property type="match status" value="2"/>
</dbReference>
<dbReference type="Pfam" id="PF01137">
    <property type="entry name" value="RTC"/>
    <property type="match status" value="1"/>
</dbReference>
<comment type="similarity">
    <text evidence="1">Belongs to the RNA 3'-terminal cyclase family. Type 1 subfamily.</text>
</comment>
<dbReference type="InterPro" id="IPR036553">
    <property type="entry name" value="RPTC_insert"/>
</dbReference>
<dbReference type="EMBL" id="HBIV01002108">
    <property type="protein sequence ID" value="CAE0645776.1"/>
    <property type="molecule type" value="Transcribed_RNA"/>
</dbReference>